<dbReference type="AlphaFoldDB" id="A0A0A0L1U0"/>
<dbReference type="eggNOG" id="ENOG502QT73">
    <property type="taxonomic scope" value="Eukaryota"/>
</dbReference>
<reference evidence="5 6" key="4">
    <citation type="journal article" date="2011" name="BMC Genomics">
        <title>RNA-Seq improves annotation of protein-coding genes in the cucumber genome.</title>
        <authorList>
            <person name="Li Z."/>
            <person name="Zhang Z."/>
            <person name="Yan P."/>
            <person name="Huang S."/>
            <person name="Fei Z."/>
            <person name="Lin K."/>
        </authorList>
    </citation>
    <scope>NUCLEOTIDE SEQUENCE [LARGE SCALE GENOMIC DNA]</scope>
    <source>
        <strain evidence="6">cv. 9930</strain>
    </source>
</reference>
<dbReference type="Pfam" id="PF12937">
    <property type="entry name" value="F-box-like"/>
    <property type="match status" value="1"/>
</dbReference>
<keyword evidence="6" id="KW-1185">Reference proteome</keyword>
<dbReference type="EMBL" id="CM002925">
    <property type="protein sequence ID" value="KGN54527.1"/>
    <property type="molecule type" value="Genomic_DNA"/>
</dbReference>
<evidence type="ECO:0000256" key="1">
    <source>
        <dbReference type="ARBA" id="ARBA00004906"/>
    </source>
</evidence>
<feature type="region of interest" description="Disordered" evidence="3">
    <location>
        <begin position="81"/>
        <end position="100"/>
    </location>
</feature>
<sequence>MELGPLSKKKLGLRIWAQAQDSRVVCSCGASSPGMVPVISGELLGVGRHSKGRNCRLPAPVTGRHEDDEFLAQFLESEVLSEVSDKEEGNVQEEPKPKRARIEQISPNEQREVVSVTSSSSQSKGVVPGRIESGIFSKIPPELFRHILKFLSSEDLISCSLVCRFLNSAASDESLWRRLYCLRWGMLPRTKKLRQCPWKKLYIQRDEEDMTQLVRDCSSEFKEYYIQMQAAKRSQAPLPSQVQDDQIILDRTMADQVSTWKSSRGLTDKIVLDHTCSGETCTYYQIGDAFVCEKTGLVHGMVFLFDILLSFISIKFCYILVSNFRHVFFLVCDDTCREVIMDPNDEQLVCTISGHCFDTLLLPDAMEPDTEQQQAGGTDEAEPFMGSGRFARAYLLGYNCADEAELEATLRFC</sequence>
<dbReference type="Gramene" id="KGN54527">
    <property type="protein sequence ID" value="KGN54527"/>
    <property type="gene ID" value="Csa_4G358650"/>
</dbReference>
<reference evidence="5 6" key="3">
    <citation type="journal article" date="2010" name="BMC Genomics">
        <title>Transcriptome sequencing and comparative analysis of cucumber flowers with different sex types.</title>
        <authorList>
            <person name="Guo S."/>
            <person name="Zheng Y."/>
            <person name="Joung J.G."/>
            <person name="Liu S."/>
            <person name="Zhang Z."/>
            <person name="Crasta O.R."/>
            <person name="Sobral B.W."/>
            <person name="Xu Y."/>
            <person name="Huang S."/>
            <person name="Fei Z."/>
        </authorList>
    </citation>
    <scope>NUCLEOTIDE SEQUENCE [LARGE SCALE GENOMIC DNA]</scope>
    <source>
        <strain evidence="6">cv. 9930</strain>
    </source>
</reference>
<dbReference type="SMART" id="SM00256">
    <property type="entry name" value="FBOX"/>
    <property type="match status" value="1"/>
</dbReference>
<evidence type="ECO:0000256" key="3">
    <source>
        <dbReference type="SAM" id="MobiDB-lite"/>
    </source>
</evidence>
<evidence type="ECO:0000259" key="4">
    <source>
        <dbReference type="PROSITE" id="PS50181"/>
    </source>
</evidence>
<name>A0A0A0L1U0_CUCSA</name>
<reference evidence="5 6" key="1">
    <citation type="journal article" date="2009" name="Nat. Genet.">
        <title>The genome of the cucumber, Cucumis sativus L.</title>
        <authorList>
            <person name="Huang S."/>
            <person name="Li R."/>
            <person name="Zhang Z."/>
            <person name="Li L."/>
            <person name="Gu X."/>
            <person name="Fan W."/>
            <person name="Lucas W.J."/>
            <person name="Wang X."/>
            <person name="Xie B."/>
            <person name="Ni P."/>
            <person name="Ren Y."/>
            <person name="Zhu H."/>
            <person name="Li J."/>
            <person name="Lin K."/>
            <person name="Jin W."/>
            <person name="Fei Z."/>
            <person name="Li G."/>
            <person name="Staub J."/>
            <person name="Kilian A."/>
            <person name="van der Vossen E.A."/>
            <person name="Wu Y."/>
            <person name="Guo J."/>
            <person name="He J."/>
            <person name="Jia Z."/>
            <person name="Ren Y."/>
            <person name="Tian G."/>
            <person name="Lu Y."/>
            <person name="Ruan J."/>
            <person name="Qian W."/>
            <person name="Wang M."/>
            <person name="Huang Q."/>
            <person name="Li B."/>
            <person name="Xuan Z."/>
            <person name="Cao J."/>
            <person name="Asan"/>
            <person name="Wu Z."/>
            <person name="Zhang J."/>
            <person name="Cai Q."/>
            <person name="Bai Y."/>
            <person name="Zhao B."/>
            <person name="Han Y."/>
            <person name="Li Y."/>
            <person name="Li X."/>
            <person name="Wang S."/>
            <person name="Shi Q."/>
            <person name="Liu S."/>
            <person name="Cho W.K."/>
            <person name="Kim J.Y."/>
            <person name="Xu Y."/>
            <person name="Heller-Uszynska K."/>
            <person name="Miao H."/>
            <person name="Cheng Z."/>
            <person name="Zhang S."/>
            <person name="Wu J."/>
            <person name="Yang Y."/>
            <person name="Kang H."/>
            <person name="Li M."/>
            <person name="Liang H."/>
            <person name="Ren X."/>
            <person name="Shi Z."/>
            <person name="Wen M."/>
            <person name="Jian M."/>
            <person name="Yang H."/>
            <person name="Zhang G."/>
            <person name="Yang Z."/>
            <person name="Chen R."/>
            <person name="Liu S."/>
            <person name="Li J."/>
            <person name="Ma L."/>
            <person name="Liu H."/>
            <person name="Zhou Y."/>
            <person name="Zhao J."/>
            <person name="Fang X."/>
            <person name="Li G."/>
            <person name="Fang L."/>
            <person name="Li Y."/>
            <person name="Liu D."/>
            <person name="Zheng H."/>
            <person name="Zhang Y."/>
            <person name="Qin N."/>
            <person name="Li Z."/>
            <person name="Yang G."/>
            <person name="Yang S."/>
            <person name="Bolund L."/>
            <person name="Kristiansen K."/>
            <person name="Zheng H."/>
            <person name="Li S."/>
            <person name="Zhang X."/>
            <person name="Yang H."/>
            <person name="Wang J."/>
            <person name="Sun R."/>
            <person name="Zhang B."/>
            <person name="Jiang S."/>
            <person name="Wang J."/>
            <person name="Du Y."/>
            <person name="Li S."/>
        </authorList>
    </citation>
    <scope>NUCLEOTIDE SEQUENCE [LARGE SCALE GENOMIC DNA]</scope>
    <source>
        <strain evidence="6">cv. 9930</strain>
    </source>
</reference>
<gene>
    <name evidence="5" type="ORF">Csa_4G358650</name>
</gene>
<feature type="domain" description="F-box" evidence="4">
    <location>
        <begin position="133"/>
        <end position="179"/>
    </location>
</feature>
<dbReference type="Proteomes" id="UP000029981">
    <property type="component" value="Chromosome 4"/>
</dbReference>
<evidence type="ECO:0000313" key="6">
    <source>
        <dbReference type="Proteomes" id="UP000029981"/>
    </source>
</evidence>
<reference evidence="5 6" key="2">
    <citation type="journal article" date="2009" name="PLoS ONE">
        <title>An integrated genetic and cytogenetic map of the cucumber genome.</title>
        <authorList>
            <person name="Ren Y."/>
            <person name="Zhang Z."/>
            <person name="Liu J."/>
            <person name="Staub J.E."/>
            <person name="Han Y."/>
            <person name="Cheng Z."/>
            <person name="Li X."/>
            <person name="Lu J."/>
            <person name="Miao H."/>
            <person name="Kang H."/>
            <person name="Xie B."/>
            <person name="Gu X."/>
            <person name="Wang X."/>
            <person name="Du Y."/>
            <person name="Jin W."/>
            <person name="Huang S."/>
        </authorList>
    </citation>
    <scope>NUCLEOTIDE SEQUENCE [LARGE SCALE GENOMIC DNA]</scope>
    <source>
        <strain evidence="6">cv. 9930</strain>
    </source>
</reference>
<proteinExistence type="predicted"/>
<evidence type="ECO:0000256" key="2">
    <source>
        <dbReference type="ARBA" id="ARBA00022786"/>
    </source>
</evidence>
<keyword evidence="2" id="KW-0833">Ubl conjugation pathway</keyword>
<feature type="compositionally biased region" description="Basic and acidic residues" evidence="3">
    <location>
        <begin position="83"/>
        <end position="100"/>
    </location>
</feature>
<dbReference type="InterPro" id="IPR052121">
    <property type="entry name" value="F-box_SCF_Substrate_Recog"/>
</dbReference>
<dbReference type="SMR" id="A0A0A0L1U0"/>
<dbReference type="PANTHER" id="PTHR46550:SF1">
    <property type="entry name" value="F-BOX PROTEIN 3"/>
    <property type="match status" value="1"/>
</dbReference>
<dbReference type="CDD" id="cd22166">
    <property type="entry name" value="F-box_AtSKIP31-like"/>
    <property type="match status" value="1"/>
</dbReference>
<dbReference type="OMA" id="CENTGYV"/>
<dbReference type="SUPFAM" id="SSF81383">
    <property type="entry name" value="F-box domain"/>
    <property type="match status" value="1"/>
</dbReference>
<dbReference type="PANTHER" id="PTHR46550">
    <property type="entry name" value="F-BOX ONLY PROTEIN 3"/>
    <property type="match status" value="1"/>
</dbReference>
<dbReference type="PROSITE" id="PS50181">
    <property type="entry name" value="FBOX"/>
    <property type="match status" value="1"/>
</dbReference>
<accession>A0A0A0L1U0</accession>
<organism evidence="5 6">
    <name type="scientific">Cucumis sativus</name>
    <name type="common">Cucumber</name>
    <dbReference type="NCBI Taxonomy" id="3659"/>
    <lineage>
        <taxon>Eukaryota</taxon>
        <taxon>Viridiplantae</taxon>
        <taxon>Streptophyta</taxon>
        <taxon>Embryophyta</taxon>
        <taxon>Tracheophyta</taxon>
        <taxon>Spermatophyta</taxon>
        <taxon>Magnoliopsida</taxon>
        <taxon>eudicotyledons</taxon>
        <taxon>Gunneridae</taxon>
        <taxon>Pentapetalae</taxon>
        <taxon>rosids</taxon>
        <taxon>fabids</taxon>
        <taxon>Cucurbitales</taxon>
        <taxon>Cucurbitaceae</taxon>
        <taxon>Benincaseae</taxon>
        <taxon>Cucumis</taxon>
    </lineage>
</organism>
<protein>
    <recommendedName>
        <fullName evidence="4">F-box domain-containing protein</fullName>
    </recommendedName>
</protein>
<dbReference type="InterPro" id="IPR036047">
    <property type="entry name" value="F-box-like_dom_sf"/>
</dbReference>
<dbReference type="Gene3D" id="1.20.1280.50">
    <property type="match status" value="1"/>
</dbReference>
<dbReference type="FunFam" id="1.20.1280.50:FF:000048">
    <property type="entry name" value="F-box family protein-like"/>
    <property type="match status" value="1"/>
</dbReference>
<comment type="pathway">
    <text evidence="1">Protein modification; protein ubiquitination.</text>
</comment>
<dbReference type="GO" id="GO:0005737">
    <property type="term" value="C:cytoplasm"/>
    <property type="evidence" value="ECO:0000318"/>
    <property type="project" value="GO_Central"/>
</dbReference>
<evidence type="ECO:0000313" key="5">
    <source>
        <dbReference type="EMBL" id="KGN54527.1"/>
    </source>
</evidence>
<dbReference type="InterPro" id="IPR001810">
    <property type="entry name" value="F-box_dom"/>
</dbReference>
<dbReference type="STRING" id="3659.A0A0A0L1U0"/>